<sequence>MKKYIIFTTMILLLLSCGTRKQDLRDLEVTLNSVNYALESNNSEKIENAIREIEVLLPKFTKHQALRQKKYQLEIKLKRYEDAINTIDSILKIDPNSIDHRITQGILLEIIGKNMESVVVLEKALELLSNRPETITIGAEKRSFIAAINRVMVLKLLKRDKPEDYDNLRLSDAAIKYPSIAKTINLLELGDRDRLINNYR</sequence>
<evidence type="ECO:0000313" key="2">
    <source>
        <dbReference type="Proteomes" id="UP000323824"/>
    </source>
</evidence>
<dbReference type="EMBL" id="CP035807">
    <property type="protein sequence ID" value="QEN05743.1"/>
    <property type="molecule type" value="Genomic_DNA"/>
</dbReference>
<dbReference type="InterPro" id="IPR011990">
    <property type="entry name" value="TPR-like_helical_dom_sf"/>
</dbReference>
<dbReference type="AlphaFoldDB" id="A0A5C1QCC5"/>
<accession>A0A5C1QCC5</accession>
<organism evidence="1 2">
    <name type="scientific">Thiospirochaeta perfilievii</name>
    <dbReference type="NCBI Taxonomy" id="252967"/>
    <lineage>
        <taxon>Bacteria</taxon>
        <taxon>Pseudomonadati</taxon>
        <taxon>Spirochaetota</taxon>
        <taxon>Spirochaetia</taxon>
        <taxon>Spirochaetales</taxon>
        <taxon>Spirochaetaceae</taxon>
        <taxon>Thiospirochaeta</taxon>
    </lineage>
</organism>
<dbReference type="SUPFAM" id="SSF48452">
    <property type="entry name" value="TPR-like"/>
    <property type="match status" value="1"/>
</dbReference>
<dbReference type="Proteomes" id="UP000323824">
    <property type="component" value="Chromosome"/>
</dbReference>
<dbReference type="KEGG" id="sper:EW093_13860"/>
<reference evidence="1 2" key="1">
    <citation type="submission" date="2019-02" db="EMBL/GenBank/DDBJ databases">
        <authorList>
            <person name="Fomenkov A."/>
            <person name="Dubinina G."/>
            <person name="Grabovich M."/>
            <person name="Vincze T."/>
            <person name="Roberts R.J."/>
        </authorList>
    </citation>
    <scope>NUCLEOTIDE SEQUENCE [LARGE SCALE GENOMIC DNA]</scope>
    <source>
        <strain evidence="1 2">P</strain>
    </source>
</reference>
<gene>
    <name evidence="1" type="ORF">EW093_13860</name>
</gene>
<dbReference type="Gene3D" id="1.25.40.10">
    <property type="entry name" value="Tetratricopeptide repeat domain"/>
    <property type="match status" value="1"/>
</dbReference>
<evidence type="ECO:0000313" key="1">
    <source>
        <dbReference type="EMBL" id="QEN05743.1"/>
    </source>
</evidence>
<keyword evidence="2" id="KW-1185">Reference proteome</keyword>
<dbReference type="RefSeq" id="WP_149568977.1">
    <property type="nucleotide sequence ID" value="NZ_CP035807.1"/>
</dbReference>
<reference evidence="1 2" key="2">
    <citation type="submission" date="2019-09" db="EMBL/GenBank/DDBJ databases">
        <title>Complete Genome Sequence and Methylome Analysis of free living Spirochaetas.</title>
        <authorList>
            <person name="Leshcheva N."/>
            <person name="Mikheeva N."/>
        </authorList>
    </citation>
    <scope>NUCLEOTIDE SEQUENCE [LARGE SCALE GENOMIC DNA]</scope>
    <source>
        <strain evidence="1 2">P</strain>
    </source>
</reference>
<proteinExistence type="predicted"/>
<protein>
    <submittedName>
        <fullName evidence="1">Uncharacterized protein</fullName>
    </submittedName>
</protein>
<dbReference type="PROSITE" id="PS51257">
    <property type="entry name" value="PROKAR_LIPOPROTEIN"/>
    <property type="match status" value="1"/>
</dbReference>
<name>A0A5C1QCC5_9SPIO</name>